<dbReference type="EMBL" id="UINC01032130">
    <property type="protein sequence ID" value="SVB19280.1"/>
    <property type="molecule type" value="Genomic_DNA"/>
</dbReference>
<organism evidence="1">
    <name type="scientific">marine metagenome</name>
    <dbReference type="NCBI Taxonomy" id="408172"/>
    <lineage>
        <taxon>unclassified sequences</taxon>
        <taxon>metagenomes</taxon>
        <taxon>ecological metagenomes</taxon>
    </lineage>
</organism>
<accession>A0A382BZP0</accession>
<evidence type="ECO:0008006" key="2">
    <source>
        <dbReference type="Google" id="ProtNLM"/>
    </source>
</evidence>
<name>A0A382BZP0_9ZZZZ</name>
<proteinExistence type="predicted"/>
<gene>
    <name evidence="1" type="ORF">METZ01_LOCUS172134</name>
</gene>
<reference evidence="1" key="1">
    <citation type="submission" date="2018-05" db="EMBL/GenBank/DDBJ databases">
        <authorList>
            <person name="Lanie J.A."/>
            <person name="Ng W.-L."/>
            <person name="Kazmierczak K.M."/>
            <person name="Andrzejewski T.M."/>
            <person name="Davidsen T.M."/>
            <person name="Wayne K.J."/>
            <person name="Tettelin H."/>
            <person name="Glass J.I."/>
            <person name="Rusch D."/>
            <person name="Podicherti R."/>
            <person name="Tsui H.-C.T."/>
            <person name="Winkler M.E."/>
        </authorList>
    </citation>
    <scope>NUCLEOTIDE SEQUENCE</scope>
</reference>
<dbReference type="AlphaFoldDB" id="A0A382BZP0"/>
<protein>
    <recommendedName>
        <fullName evidence="2">Major tropism determinant N-terminal domain-containing protein</fullName>
    </recommendedName>
</protein>
<sequence length="511" mass="50346">MATQIQIKRGAATAETAPGTLAAGELAVTYGDAGGQANGGDRLYIGNSAGNGNLIVGGKYFADLIDHVHGTLTASSGLIADASSKMDNIKVDNLDLNANTLSTTNTNGELVLSPHGTAGVGILAGDSSTSGALKLYEGSTNGSHSITVKAPAAVTADVTLTLPDGDGSANQALMTNGSGVLTWGGALSGTTGTFSGAVSGTTGTFSGAVEGTTGTFTSTVVGVAGTFSGAVSGTTGAFSGNVTSTGNTAGNVQVGITADNEIDTSSGNLTIDSAGGTVTIDDNFTISSSKTIDMGANRVTNLADPSSAQDSATKAYVDAVKQGLDVKDSVTCATTADVSTWTYNNGAGTLTASGNGAVSLDSVALTLNMRVLVKNQDPATENGIYYVSTAGAGGATLVLTRATDANTGAELSGGTFVFVEQGTVAAENGYVFTHNDDATFGTTTLTVSQFSGAGQIIAGTSLTKTGNTMNVATDGTTMFTLSDALSVQSSGTAGQVLRSTGNTGQAAVYGQ</sequence>
<evidence type="ECO:0000313" key="1">
    <source>
        <dbReference type="EMBL" id="SVB19280.1"/>
    </source>
</evidence>
<feature type="non-terminal residue" evidence="1">
    <location>
        <position position="511"/>
    </location>
</feature>